<dbReference type="InterPro" id="IPR036322">
    <property type="entry name" value="WD40_repeat_dom_sf"/>
</dbReference>
<dbReference type="GO" id="GO:0005886">
    <property type="term" value="C:plasma membrane"/>
    <property type="evidence" value="ECO:0007669"/>
    <property type="project" value="TreeGrafter"/>
</dbReference>
<dbReference type="GO" id="GO:0030866">
    <property type="term" value="P:cortical actin cytoskeleton organization"/>
    <property type="evidence" value="ECO:0007669"/>
    <property type="project" value="TreeGrafter"/>
</dbReference>
<dbReference type="GO" id="GO:0005096">
    <property type="term" value="F:GTPase activator activity"/>
    <property type="evidence" value="ECO:0007669"/>
    <property type="project" value="TreeGrafter"/>
</dbReference>
<protein>
    <recommendedName>
        <fullName evidence="8">Lethal giant larvae homologue 2 domain-containing protein</fullName>
    </recommendedName>
</protein>
<dbReference type="GO" id="GO:0051294">
    <property type="term" value="P:establishment of spindle orientation"/>
    <property type="evidence" value="ECO:0007669"/>
    <property type="project" value="TreeGrafter"/>
</dbReference>
<dbReference type="PROSITE" id="PS50082">
    <property type="entry name" value="WD_REPEATS_2"/>
    <property type="match status" value="1"/>
</dbReference>
<dbReference type="GO" id="GO:0019905">
    <property type="term" value="F:syntaxin binding"/>
    <property type="evidence" value="ECO:0007669"/>
    <property type="project" value="TreeGrafter"/>
</dbReference>
<dbReference type="InterPro" id="IPR001680">
    <property type="entry name" value="WD40_rpt"/>
</dbReference>
<dbReference type="GO" id="GO:0045159">
    <property type="term" value="F:myosin II binding"/>
    <property type="evidence" value="ECO:0007669"/>
    <property type="project" value="TreeGrafter"/>
</dbReference>
<dbReference type="InterPro" id="IPR015943">
    <property type="entry name" value="WD40/YVTN_repeat-like_dom_sf"/>
</dbReference>
<dbReference type="InterPro" id="IPR019775">
    <property type="entry name" value="WD40_repeat_CS"/>
</dbReference>
<keyword evidence="4" id="KW-0677">Repeat</keyword>
<evidence type="ECO:0000256" key="3">
    <source>
        <dbReference type="ARBA" id="ARBA00022574"/>
    </source>
</evidence>
<dbReference type="Proteomes" id="UP000245119">
    <property type="component" value="Linkage Group LG1"/>
</dbReference>
<evidence type="ECO:0000313" key="6">
    <source>
        <dbReference type="EMBL" id="PVD38705.1"/>
    </source>
</evidence>
<evidence type="ECO:0008006" key="8">
    <source>
        <dbReference type="Google" id="ProtNLM"/>
    </source>
</evidence>
<sequence>MCGDYGFPSKPCALAYDAVLRLLGVGTKSGAIKVYGAPGVKFSGFHKSDVAVVSLFFLPEEGRLVSVCSDNSVHLWEINLHGGNSVLEEVREFLMEN</sequence>
<keyword evidence="3 5" id="KW-0853">WD repeat</keyword>
<dbReference type="GO" id="GO:0032878">
    <property type="term" value="P:regulation of establishment or maintenance of cell polarity"/>
    <property type="evidence" value="ECO:0007669"/>
    <property type="project" value="TreeGrafter"/>
</dbReference>
<keyword evidence="7" id="KW-1185">Reference proteome</keyword>
<gene>
    <name evidence="6" type="ORF">C0Q70_01325</name>
</gene>
<proteinExistence type="inferred from homology"/>
<dbReference type="GO" id="GO:0006887">
    <property type="term" value="P:exocytosis"/>
    <property type="evidence" value="ECO:0007669"/>
    <property type="project" value="UniProtKB-KW"/>
</dbReference>
<comment type="similarity">
    <text evidence="1">Belongs to the WD repeat L(2)GL family.</text>
</comment>
<dbReference type="GO" id="GO:0006893">
    <property type="term" value="P:Golgi to plasma membrane transport"/>
    <property type="evidence" value="ECO:0007669"/>
    <property type="project" value="TreeGrafter"/>
</dbReference>
<dbReference type="PANTHER" id="PTHR10241:SF29">
    <property type="entry name" value="LETHAL(2) GIANT LARVAE PROTEIN"/>
    <property type="match status" value="1"/>
</dbReference>
<dbReference type="AlphaFoldDB" id="A0A2T7PZ55"/>
<organism evidence="6 7">
    <name type="scientific">Pomacea canaliculata</name>
    <name type="common">Golden apple snail</name>
    <dbReference type="NCBI Taxonomy" id="400727"/>
    <lineage>
        <taxon>Eukaryota</taxon>
        <taxon>Metazoa</taxon>
        <taxon>Spiralia</taxon>
        <taxon>Lophotrochozoa</taxon>
        <taxon>Mollusca</taxon>
        <taxon>Gastropoda</taxon>
        <taxon>Caenogastropoda</taxon>
        <taxon>Architaenioglossa</taxon>
        <taxon>Ampullarioidea</taxon>
        <taxon>Ampullariidae</taxon>
        <taxon>Pomacea</taxon>
    </lineage>
</organism>
<evidence type="ECO:0000313" key="7">
    <source>
        <dbReference type="Proteomes" id="UP000245119"/>
    </source>
</evidence>
<dbReference type="Gene3D" id="2.130.10.10">
    <property type="entry name" value="YVTN repeat-like/Quinoprotein amine dehydrogenase"/>
    <property type="match status" value="1"/>
</dbReference>
<dbReference type="OrthoDB" id="19944at2759"/>
<name>A0A2T7PZ55_POMCA</name>
<dbReference type="SUPFAM" id="SSF50978">
    <property type="entry name" value="WD40 repeat-like"/>
    <property type="match status" value="1"/>
</dbReference>
<comment type="caution">
    <text evidence="6">The sequence shown here is derived from an EMBL/GenBank/DDBJ whole genome shotgun (WGS) entry which is preliminary data.</text>
</comment>
<keyword evidence="2" id="KW-0268">Exocytosis</keyword>
<dbReference type="STRING" id="400727.A0A2T7PZ55"/>
<feature type="repeat" description="WD" evidence="5">
    <location>
        <begin position="45"/>
        <end position="79"/>
    </location>
</feature>
<feature type="non-terminal residue" evidence="6">
    <location>
        <position position="97"/>
    </location>
</feature>
<evidence type="ECO:0000256" key="1">
    <source>
        <dbReference type="ARBA" id="ARBA00008070"/>
    </source>
</evidence>
<dbReference type="PROSITE" id="PS00678">
    <property type="entry name" value="WD_REPEATS_1"/>
    <property type="match status" value="1"/>
</dbReference>
<evidence type="ECO:0000256" key="4">
    <source>
        <dbReference type="ARBA" id="ARBA00022737"/>
    </source>
</evidence>
<accession>A0A2T7PZ55</accession>
<evidence type="ECO:0000256" key="2">
    <source>
        <dbReference type="ARBA" id="ARBA00022483"/>
    </source>
</evidence>
<evidence type="ECO:0000256" key="5">
    <source>
        <dbReference type="PROSITE-ProRule" id="PRU00221"/>
    </source>
</evidence>
<dbReference type="EMBL" id="PZQS01000001">
    <property type="protein sequence ID" value="PVD38705.1"/>
    <property type="molecule type" value="Genomic_DNA"/>
</dbReference>
<reference evidence="6 7" key="1">
    <citation type="submission" date="2018-04" db="EMBL/GenBank/DDBJ databases">
        <title>The genome of golden apple snail Pomacea canaliculata provides insight into stress tolerance and invasive adaptation.</title>
        <authorList>
            <person name="Liu C."/>
            <person name="Liu B."/>
            <person name="Ren Y."/>
            <person name="Zhang Y."/>
            <person name="Wang H."/>
            <person name="Li S."/>
            <person name="Jiang F."/>
            <person name="Yin L."/>
            <person name="Zhang G."/>
            <person name="Qian W."/>
            <person name="Fan W."/>
        </authorList>
    </citation>
    <scope>NUCLEOTIDE SEQUENCE [LARGE SCALE GENOMIC DNA]</scope>
    <source>
        <strain evidence="6">SZHN2017</strain>
        <tissue evidence="6">Muscle</tissue>
    </source>
</reference>
<dbReference type="GO" id="GO:0008593">
    <property type="term" value="P:regulation of Notch signaling pathway"/>
    <property type="evidence" value="ECO:0007669"/>
    <property type="project" value="TreeGrafter"/>
</dbReference>
<dbReference type="PANTHER" id="PTHR10241">
    <property type="entry name" value="LETHAL 2 GIANT LARVAE PROTEIN"/>
    <property type="match status" value="1"/>
</dbReference>
<dbReference type="GO" id="GO:0030864">
    <property type="term" value="C:cortical actin cytoskeleton"/>
    <property type="evidence" value="ECO:0007669"/>
    <property type="project" value="TreeGrafter"/>
</dbReference>